<organism evidence="8 9">
    <name type="scientific">Dyadobacter psychrophilus</name>
    <dbReference type="NCBI Taxonomy" id="651661"/>
    <lineage>
        <taxon>Bacteria</taxon>
        <taxon>Pseudomonadati</taxon>
        <taxon>Bacteroidota</taxon>
        <taxon>Cytophagia</taxon>
        <taxon>Cytophagales</taxon>
        <taxon>Spirosomataceae</taxon>
        <taxon>Dyadobacter</taxon>
    </lineage>
</organism>
<dbReference type="OrthoDB" id="9792139at2"/>
<dbReference type="GO" id="GO:0009279">
    <property type="term" value="C:cell outer membrane"/>
    <property type="evidence" value="ECO:0007669"/>
    <property type="project" value="UniProtKB-SubCell"/>
</dbReference>
<evidence type="ECO:0000259" key="6">
    <source>
        <dbReference type="Pfam" id="PF07980"/>
    </source>
</evidence>
<evidence type="ECO:0000256" key="2">
    <source>
        <dbReference type="ARBA" id="ARBA00006275"/>
    </source>
</evidence>
<gene>
    <name evidence="8" type="ORF">SAMN05660293_02369</name>
</gene>
<dbReference type="AlphaFoldDB" id="A0A1T5EE15"/>
<evidence type="ECO:0000313" key="9">
    <source>
        <dbReference type="Proteomes" id="UP000190897"/>
    </source>
</evidence>
<dbReference type="InterPro" id="IPR012944">
    <property type="entry name" value="SusD_RagB_dom"/>
</dbReference>
<dbReference type="InterPro" id="IPR011990">
    <property type="entry name" value="TPR-like_helical_dom_sf"/>
</dbReference>
<accession>A0A1T5EE15</accession>
<keyword evidence="4" id="KW-0472">Membrane</keyword>
<evidence type="ECO:0000259" key="7">
    <source>
        <dbReference type="Pfam" id="PF14322"/>
    </source>
</evidence>
<comment type="similarity">
    <text evidence="2">Belongs to the SusD family.</text>
</comment>
<evidence type="ECO:0000256" key="3">
    <source>
        <dbReference type="ARBA" id="ARBA00022729"/>
    </source>
</evidence>
<dbReference type="Gene3D" id="1.25.40.390">
    <property type="match status" value="1"/>
</dbReference>
<sequence length="572" mass="63960">MKKIFILITLFIASSCGDSFLEKKPLGQYSPEIIKTASGIEGALTGAYALLDGIGTSGVTTWHGAVSNWIFGSVVSDDAYKGSDAGDQPEQTFMERYVWLTTNTHIYGKWRTLYDGVARANDVLKTLPEVTGLDDVRKLQIQAEARFLRGHYHFEAKKMWGNISYIDEQLWDTSDPASVQIPNTEDAWPKIEADFQFAADNLPATQTQPGRPTKWAALAYLGKCHMYQGFPKGQPNVAHLTAAKAALIQVVNSGKYRLMDNFHDNFAAETRNNAESVFEIQYSVTAADGSGGNQGDELTYMYPNGPGGCCGFYQGSQNLVNAYKTDAKGLPMIQTFNDEDVKNDEGLLSSAPFEPYTGRLDARLDWTVGRRGIPYIDWGVHPGRFWIRDQSYAGPYSSKKQIVSKAESGKTGNPRQSTNNYRLMRYDHVILWLAECEVELGNLEKAREYVNLIRKRAANPGGFVKTDAGKPAANYVVGVYNDPWTSAATAREAVRFENRLEFAMEGHRFFDLVRWGIAVNVLNKYLDKEKNLRTYLSGAKFEEKHQYYPIPQQAIVYSTKNGQATLQQNPGY</sequence>
<dbReference type="Pfam" id="PF14322">
    <property type="entry name" value="SusD-like_3"/>
    <property type="match status" value="1"/>
</dbReference>
<dbReference type="RefSeq" id="WP_082214854.1">
    <property type="nucleotide sequence ID" value="NZ_FUZA01000002.1"/>
</dbReference>
<dbReference type="Pfam" id="PF07980">
    <property type="entry name" value="SusD_RagB"/>
    <property type="match status" value="1"/>
</dbReference>
<evidence type="ECO:0000313" key="8">
    <source>
        <dbReference type="EMBL" id="SKB82186.1"/>
    </source>
</evidence>
<dbReference type="InterPro" id="IPR033985">
    <property type="entry name" value="SusD-like_N"/>
</dbReference>
<dbReference type="STRING" id="651661.SAMN05660293_02369"/>
<keyword evidence="5" id="KW-0998">Cell outer membrane</keyword>
<evidence type="ECO:0000256" key="1">
    <source>
        <dbReference type="ARBA" id="ARBA00004442"/>
    </source>
</evidence>
<evidence type="ECO:0000256" key="5">
    <source>
        <dbReference type="ARBA" id="ARBA00023237"/>
    </source>
</evidence>
<feature type="domain" description="SusD-like N-terminal" evidence="7">
    <location>
        <begin position="94"/>
        <end position="223"/>
    </location>
</feature>
<name>A0A1T5EE15_9BACT</name>
<feature type="domain" description="RagB/SusD" evidence="6">
    <location>
        <begin position="275"/>
        <end position="572"/>
    </location>
</feature>
<dbReference type="Proteomes" id="UP000190897">
    <property type="component" value="Unassembled WGS sequence"/>
</dbReference>
<keyword evidence="3" id="KW-0732">Signal</keyword>
<dbReference type="EMBL" id="FUZA01000002">
    <property type="protein sequence ID" value="SKB82186.1"/>
    <property type="molecule type" value="Genomic_DNA"/>
</dbReference>
<protein>
    <submittedName>
        <fullName evidence="8">Starch-binding associating with outer membrane</fullName>
    </submittedName>
</protein>
<evidence type="ECO:0000256" key="4">
    <source>
        <dbReference type="ARBA" id="ARBA00023136"/>
    </source>
</evidence>
<keyword evidence="9" id="KW-1185">Reference proteome</keyword>
<reference evidence="9" key="1">
    <citation type="submission" date="2017-02" db="EMBL/GenBank/DDBJ databases">
        <authorList>
            <person name="Varghese N."/>
            <person name="Submissions S."/>
        </authorList>
    </citation>
    <scope>NUCLEOTIDE SEQUENCE [LARGE SCALE GENOMIC DNA]</scope>
    <source>
        <strain evidence="9">DSM 22270</strain>
    </source>
</reference>
<dbReference type="SUPFAM" id="SSF48452">
    <property type="entry name" value="TPR-like"/>
    <property type="match status" value="1"/>
</dbReference>
<comment type="subcellular location">
    <subcellularLocation>
        <location evidence="1">Cell outer membrane</location>
    </subcellularLocation>
</comment>
<proteinExistence type="inferred from homology"/>
<dbReference type="PROSITE" id="PS51257">
    <property type="entry name" value="PROKAR_LIPOPROTEIN"/>
    <property type="match status" value="1"/>
</dbReference>